<dbReference type="GO" id="GO:0005654">
    <property type="term" value="C:nucleoplasm"/>
    <property type="evidence" value="ECO:0007669"/>
    <property type="project" value="TreeGrafter"/>
</dbReference>
<gene>
    <name evidence="5" type="ORF">HETIRDRAFT_103916</name>
</gene>
<dbReference type="PANTHER" id="PTHR23318">
    <property type="entry name" value="ATP SYNTHASE GAMMA-RELATED"/>
    <property type="match status" value="1"/>
</dbReference>
<organism evidence="5 6">
    <name type="scientific">Heterobasidion irregulare (strain TC 32-1)</name>
    <dbReference type="NCBI Taxonomy" id="747525"/>
    <lineage>
        <taxon>Eukaryota</taxon>
        <taxon>Fungi</taxon>
        <taxon>Dikarya</taxon>
        <taxon>Basidiomycota</taxon>
        <taxon>Agaricomycotina</taxon>
        <taxon>Agaricomycetes</taxon>
        <taxon>Russulales</taxon>
        <taxon>Bondarzewiaceae</taxon>
        <taxon>Heterobasidion</taxon>
        <taxon>Heterobasidion annosum species complex</taxon>
    </lineage>
</organism>
<dbReference type="AlphaFoldDB" id="W4JYH8"/>
<sequence length="415" mass="45774">MSRDQARRSRVARVTSRPAFGTSDHQESSIDVSSENLKEKCVSIPLSQHLHARAAPRYVTHCGRSNVNKDEGVQPAAEDDDEHKQWQRQRMGIDDKDIHNRSRYVVSRVSPSLHSSLILIFSPAPPSTCVPSPPRPFTLPPLTSHTPPMLRTTSTINPALEPTRTHPLRLPRTVQRYRPPHQHPRARHHHDQACPPASLSTRSSVLLLNPLDRFARSPVLPLSPLAVTCQTTSNLSGELPRLLRTSASSHQLIALHNASAQKVYHSYRVQFLKDVVLARILDNPTSNMLNSCIILNQIDIINHLRNDVRFPGEIIDLFVNADGSTRADDHNNRLGTLSVVKEKGSMNVDARTPSPGLPPAPARGVPVAAAALLVDRGVVHAMGEPEGRRMIAVGGEVLTTLLDHNVNGMPERVLL</sequence>
<dbReference type="GO" id="GO:0006974">
    <property type="term" value="P:DNA damage response"/>
    <property type="evidence" value="ECO:0007669"/>
    <property type="project" value="TreeGrafter"/>
</dbReference>
<dbReference type="HOGENOM" id="CLU_662323_0_0_1"/>
<evidence type="ECO:0000313" key="6">
    <source>
        <dbReference type="Proteomes" id="UP000030671"/>
    </source>
</evidence>
<evidence type="ECO:0000313" key="5">
    <source>
        <dbReference type="EMBL" id="ETW78504.1"/>
    </source>
</evidence>
<feature type="domain" description="Serine/threonine-protein phosphatase 4 regulatory subunit 3-like central" evidence="4">
    <location>
        <begin position="243"/>
        <end position="341"/>
    </location>
</feature>
<evidence type="ECO:0000256" key="3">
    <source>
        <dbReference type="SAM" id="MobiDB-lite"/>
    </source>
</evidence>
<keyword evidence="6" id="KW-1185">Reference proteome</keyword>
<evidence type="ECO:0000256" key="1">
    <source>
        <dbReference type="ARBA" id="ARBA00004123"/>
    </source>
</evidence>
<dbReference type="eggNOG" id="KOG2175">
    <property type="taxonomic scope" value="Eukaryota"/>
</dbReference>
<feature type="region of interest" description="Disordered" evidence="3">
    <location>
        <begin position="63"/>
        <end position="84"/>
    </location>
</feature>
<name>W4JYH8_HETIT</name>
<feature type="region of interest" description="Disordered" evidence="3">
    <location>
        <begin position="1"/>
        <end position="34"/>
    </location>
</feature>
<dbReference type="PANTHER" id="PTHR23318:SF0">
    <property type="entry name" value="SERINE_THREONINE-PROTEIN PHOSPHATASE 4 REGULATORY SUBUNIT 3"/>
    <property type="match status" value="1"/>
</dbReference>
<keyword evidence="2" id="KW-0539">Nucleus</keyword>
<dbReference type="KEGG" id="hir:HETIRDRAFT_103916"/>
<dbReference type="OrthoDB" id="27483at2759"/>
<evidence type="ECO:0000256" key="2">
    <source>
        <dbReference type="ARBA" id="ARBA00023242"/>
    </source>
</evidence>
<dbReference type="GO" id="GO:0072542">
    <property type="term" value="F:protein phosphatase activator activity"/>
    <property type="evidence" value="ECO:0007669"/>
    <property type="project" value="TreeGrafter"/>
</dbReference>
<dbReference type="InParanoid" id="W4JYH8"/>
<dbReference type="EMBL" id="KI925461">
    <property type="protein sequence ID" value="ETW78504.1"/>
    <property type="molecule type" value="Genomic_DNA"/>
</dbReference>
<evidence type="ECO:0000259" key="4">
    <source>
        <dbReference type="Pfam" id="PF04802"/>
    </source>
</evidence>
<reference evidence="5 6" key="1">
    <citation type="journal article" date="2012" name="New Phytol.">
        <title>Insight into trade-off between wood decay and parasitism from the genome of a fungal forest pathogen.</title>
        <authorList>
            <person name="Olson A."/>
            <person name="Aerts A."/>
            <person name="Asiegbu F."/>
            <person name="Belbahri L."/>
            <person name="Bouzid O."/>
            <person name="Broberg A."/>
            <person name="Canback B."/>
            <person name="Coutinho P.M."/>
            <person name="Cullen D."/>
            <person name="Dalman K."/>
            <person name="Deflorio G."/>
            <person name="van Diepen L.T."/>
            <person name="Dunand C."/>
            <person name="Duplessis S."/>
            <person name="Durling M."/>
            <person name="Gonthier P."/>
            <person name="Grimwood J."/>
            <person name="Fossdal C.G."/>
            <person name="Hansson D."/>
            <person name="Henrissat B."/>
            <person name="Hietala A."/>
            <person name="Himmelstrand K."/>
            <person name="Hoffmeister D."/>
            <person name="Hogberg N."/>
            <person name="James T.Y."/>
            <person name="Karlsson M."/>
            <person name="Kohler A."/>
            <person name="Kues U."/>
            <person name="Lee Y.H."/>
            <person name="Lin Y.C."/>
            <person name="Lind M."/>
            <person name="Lindquist E."/>
            <person name="Lombard V."/>
            <person name="Lucas S."/>
            <person name="Lunden K."/>
            <person name="Morin E."/>
            <person name="Murat C."/>
            <person name="Park J."/>
            <person name="Raffaello T."/>
            <person name="Rouze P."/>
            <person name="Salamov A."/>
            <person name="Schmutz J."/>
            <person name="Solheim H."/>
            <person name="Stahlberg J."/>
            <person name="Velez H."/>
            <person name="de Vries R.P."/>
            <person name="Wiebenga A."/>
            <person name="Woodward S."/>
            <person name="Yakovlev I."/>
            <person name="Garbelotto M."/>
            <person name="Martin F."/>
            <person name="Grigoriev I.V."/>
            <person name="Stenlid J."/>
        </authorList>
    </citation>
    <scope>NUCLEOTIDE SEQUENCE [LARGE SCALE GENOMIC DNA]</scope>
    <source>
        <strain evidence="5 6">TC 32-1</strain>
    </source>
</reference>
<dbReference type="InterPro" id="IPR051137">
    <property type="entry name" value="PP4R3-like"/>
</dbReference>
<accession>W4JYH8</accession>
<dbReference type="STRING" id="747525.W4JYH8"/>
<dbReference type="GO" id="GO:0030289">
    <property type="term" value="C:protein phosphatase 4 complex"/>
    <property type="evidence" value="ECO:0007669"/>
    <property type="project" value="TreeGrafter"/>
</dbReference>
<dbReference type="GeneID" id="20665953"/>
<dbReference type="RefSeq" id="XP_009548841.1">
    <property type="nucleotide sequence ID" value="XM_009550546.1"/>
</dbReference>
<dbReference type="InterPro" id="IPR006887">
    <property type="entry name" value="P4R3-like_central_dom"/>
</dbReference>
<protein>
    <recommendedName>
        <fullName evidence="4">Serine/threonine-protein phosphatase 4 regulatory subunit 3-like central domain-containing protein</fullName>
    </recommendedName>
</protein>
<dbReference type="Proteomes" id="UP000030671">
    <property type="component" value="Unassembled WGS sequence"/>
</dbReference>
<comment type="subcellular location">
    <subcellularLocation>
        <location evidence="1">Nucleus</location>
    </subcellularLocation>
</comment>
<dbReference type="Pfam" id="PF04802">
    <property type="entry name" value="PP4R3"/>
    <property type="match status" value="1"/>
</dbReference>
<proteinExistence type="predicted"/>